<proteinExistence type="predicted"/>
<evidence type="ECO:0000313" key="2">
    <source>
        <dbReference type="Proteomes" id="UP000250235"/>
    </source>
</evidence>
<reference evidence="1 2" key="1">
    <citation type="journal article" date="2015" name="Proc. Natl. Acad. Sci. U.S.A.">
        <title>The resurrection genome of Boea hygrometrica: A blueprint for survival of dehydration.</title>
        <authorList>
            <person name="Xiao L."/>
            <person name="Yang G."/>
            <person name="Zhang L."/>
            <person name="Yang X."/>
            <person name="Zhao S."/>
            <person name="Ji Z."/>
            <person name="Zhou Q."/>
            <person name="Hu M."/>
            <person name="Wang Y."/>
            <person name="Chen M."/>
            <person name="Xu Y."/>
            <person name="Jin H."/>
            <person name="Xiao X."/>
            <person name="Hu G."/>
            <person name="Bao F."/>
            <person name="Hu Y."/>
            <person name="Wan P."/>
            <person name="Li L."/>
            <person name="Deng X."/>
            <person name="Kuang T."/>
            <person name="Xiang C."/>
            <person name="Zhu J.K."/>
            <person name="Oliver M.J."/>
            <person name="He Y."/>
        </authorList>
    </citation>
    <scope>NUCLEOTIDE SEQUENCE [LARGE SCALE GENOMIC DNA]</scope>
    <source>
        <strain evidence="2">cv. XS01</strain>
    </source>
</reference>
<evidence type="ECO:0000313" key="1">
    <source>
        <dbReference type="EMBL" id="KZV38655.1"/>
    </source>
</evidence>
<dbReference type="Proteomes" id="UP000250235">
    <property type="component" value="Unassembled WGS sequence"/>
</dbReference>
<keyword evidence="2" id="KW-1185">Reference proteome</keyword>
<dbReference type="AlphaFoldDB" id="A0A2Z7C304"/>
<protein>
    <submittedName>
        <fullName evidence="1">Uncharacterized protein</fullName>
    </submittedName>
</protein>
<organism evidence="1 2">
    <name type="scientific">Dorcoceras hygrometricum</name>
    <dbReference type="NCBI Taxonomy" id="472368"/>
    <lineage>
        <taxon>Eukaryota</taxon>
        <taxon>Viridiplantae</taxon>
        <taxon>Streptophyta</taxon>
        <taxon>Embryophyta</taxon>
        <taxon>Tracheophyta</taxon>
        <taxon>Spermatophyta</taxon>
        <taxon>Magnoliopsida</taxon>
        <taxon>eudicotyledons</taxon>
        <taxon>Gunneridae</taxon>
        <taxon>Pentapetalae</taxon>
        <taxon>asterids</taxon>
        <taxon>lamiids</taxon>
        <taxon>Lamiales</taxon>
        <taxon>Gesneriaceae</taxon>
        <taxon>Didymocarpoideae</taxon>
        <taxon>Trichosporeae</taxon>
        <taxon>Loxocarpinae</taxon>
        <taxon>Dorcoceras</taxon>
    </lineage>
</organism>
<name>A0A2Z7C304_9LAMI</name>
<dbReference type="EMBL" id="KV001768">
    <property type="protein sequence ID" value="KZV38655.1"/>
    <property type="molecule type" value="Genomic_DNA"/>
</dbReference>
<accession>A0A2Z7C304</accession>
<sequence>MEAAGGQLQSFDFRFNRFNLKIKRLDTIWHNRIDQIRTLALIPLLGNRGGSGSRLPARQRKNKNWAGRRSIQFNNQAGYDIHRVFIIDYLAGNSCLAPTSFARKPELHGITDSACKNQLVVVSVQYGPFNPHIPFRLKRQFACASPYCSSLDYSALLSTLNQSAISALFQLASEMLHFSSSSSQGPGLACIFSPETGSAHSGTVQRVRLTTLS</sequence>
<gene>
    <name evidence="1" type="ORF">F511_33055</name>
</gene>